<dbReference type="EMBL" id="JAKUCV010006292">
    <property type="protein sequence ID" value="KAJ4827978.1"/>
    <property type="molecule type" value="Genomic_DNA"/>
</dbReference>
<dbReference type="PANTHER" id="PTHR33401:SF2">
    <property type="entry name" value="OS03G0138400 PROTEIN"/>
    <property type="match status" value="1"/>
</dbReference>
<evidence type="ECO:0000313" key="3">
    <source>
        <dbReference type="Proteomes" id="UP001141552"/>
    </source>
</evidence>
<comment type="caution">
    <text evidence="2">The sequence shown here is derived from an EMBL/GenBank/DDBJ whole genome shotgun (WGS) entry which is preliminary data.</text>
</comment>
<accession>A0A9Q0FAM4</accession>
<protein>
    <submittedName>
        <fullName evidence="2">Uncharacterized protein</fullName>
    </submittedName>
</protein>
<dbReference type="OrthoDB" id="773814at2759"/>
<keyword evidence="3" id="KW-1185">Reference proteome</keyword>
<evidence type="ECO:0000313" key="2">
    <source>
        <dbReference type="EMBL" id="KAJ4827978.1"/>
    </source>
</evidence>
<feature type="compositionally biased region" description="Basic and acidic residues" evidence="1">
    <location>
        <begin position="1"/>
        <end position="12"/>
    </location>
</feature>
<dbReference type="AlphaFoldDB" id="A0A9Q0FAM4"/>
<sequence>MVLMDKDAKDANGLKNRPLISVEDEKHEDPDNGEDYSELNSLLPPRRGGMSRNSDKVRRKVQWNDNNGNKLAEVLEFVPRFGIN</sequence>
<dbReference type="Proteomes" id="UP001141552">
    <property type="component" value="Unassembled WGS sequence"/>
</dbReference>
<proteinExistence type="predicted"/>
<evidence type="ECO:0000256" key="1">
    <source>
        <dbReference type="SAM" id="MobiDB-lite"/>
    </source>
</evidence>
<reference evidence="2" key="2">
    <citation type="journal article" date="2023" name="Plants (Basel)">
        <title>Annotation of the Turnera subulata (Passifloraceae) Draft Genome Reveals the S-Locus Evolved after the Divergence of Turneroideae from Passifloroideae in a Stepwise Manner.</title>
        <authorList>
            <person name="Henning P.M."/>
            <person name="Roalson E.H."/>
            <person name="Mir W."/>
            <person name="McCubbin A.G."/>
            <person name="Shore J.S."/>
        </authorList>
    </citation>
    <scope>NUCLEOTIDE SEQUENCE</scope>
    <source>
        <strain evidence="2">F60SS</strain>
    </source>
</reference>
<name>A0A9Q0FAM4_9ROSI</name>
<dbReference type="PANTHER" id="PTHR33401">
    <property type="entry name" value="LIGHT-HARVESTING COMPLEX-LIKE PROTEIN OHP2, CHLOROPLASTIC"/>
    <property type="match status" value="1"/>
</dbReference>
<organism evidence="2 3">
    <name type="scientific">Turnera subulata</name>
    <dbReference type="NCBI Taxonomy" id="218843"/>
    <lineage>
        <taxon>Eukaryota</taxon>
        <taxon>Viridiplantae</taxon>
        <taxon>Streptophyta</taxon>
        <taxon>Embryophyta</taxon>
        <taxon>Tracheophyta</taxon>
        <taxon>Spermatophyta</taxon>
        <taxon>Magnoliopsida</taxon>
        <taxon>eudicotyledons</taxon>
        <taxon>Gunneridae</taxon>
        <taxon>Pentapetalae</taxon>
        <taxon>rosids</taxon>
        <taxon>fabids</taxon>
        <taxon>Malpighiales</taxon>
        <taxon>Passifloraceae</taxon>
        <taxon>Turnera</taxon>
    </lineage>
</organism>
<feature type="region of interest" description="Disordered" evidence="1">
    <location>
        <begin position="1"/>
        <end position="63"/>
    </location>
</feature>
<reference evidence="2" key="1">
    <citation type="submission" date="2022-02" db="EMBL/GenBank/DDBJ databases">
        <authorList>
            <person name="Henning P.M."/>
            <person name="McCubbin A.G."/>
            <person name="Shore J.S."/>
        </authorList>
    </citation>
    <scope>NUCLEOTIDE SEQUENCE</scope>
    <source>
        <strain evidence="2">F60SS</strain>
        <tissue evidence="2">Leaves</tissue>
    </source>
</reference>
<gene>
    <name evidence="2" type="ORF">Tsubulata_009511</name>
</gene>